<organism evidence="2">
    <name type="scientific">Oryza barthii</name>
    <dbReference type="NCBI Taxonomy" id="65489"/>
    <lineage>
        <taxon>Eukaryota</taxon>
        <taxon>Viridiplantae</taxon>
        <taxon>Streptophyta</taxon>
        <taxon>Embryophyta</taxon>
        <taxon>Tracheophyta</taxon>
        <taxon>Spermatophyta</taxon>
        <taxon>Magnoliopsida</taxon>
        <taxon>Liliopsida</taxon>
        <taxon>Poales</taxon>
        <taxon>Poaceae</taxon>
        <taxon>BOP clade</taxon>
        <taxon>Oryzoideae</taxon>
        <taxon>Oryzeae</taxon>
        <taxon>Oryzinae</taxon>
        <taxon>Oryza</taxon>
    </lineage>
</organism>
<evidence type="ECO:0000256" key="1">
    <source>
        <dbReference type="SAM" id="MobiDB-lite"/>
    </source>
</evidence>
<dbReference type="HOGENOM" id="CLU_2501485_0_0_1"/>
<dbReference type="EnsemblPlants" id="OBART02G28000.1">
    <property type="protein sequence ID" value="OBART02G28000.1"/>
    <property type="gene ID" value="OBART02G28000"/>
</dbReference>
<feature type="region of interest" description="Disordered" evidence="1">
    <location>
        <begin position="63"/>
        <end position="86"/>
    </location>
</feature>
<reference evidence="2" key="2">
    <citation type="submission" date="2015-03" db="UniProtKB">
        <authorList>
            <consortium name="EnsemblPlants"/>
        </authorList>
    </citation>
    <scope>IDENTIFICATION</scope>
</reference>
<dbReference type="AlphaFoldDB" id="A0A0D3F8Y0"/>
<keyword evidence="3" id="KW-1185">Reference proteome</keyword>
<proteinExistence type="predicted"/>
<sequence length="86" mass="9914">MKVGTPKDVVIIRPKLDKVFTQSSLPREEGYLNTPQEGYHARRRSHCWPKKNWAKLSLGTFYHRGPSPNPNPPSEHRRYMASATPD</sequence>
<protein>
    <submittedName>
        <fullName evidence="2">Uncharacterized protein</fullName>
    </submittedName>
</protein>
<name>A0A0D3F8Y0_9ORYZ</name>
<evidence type="ECO:0000313" key="3">
    <source>
        <dbReference type="Proteomes" id="UP000026960"/>
    </source>
</evidence>
<evidence type="ECO:0000313" key="2">
    <source>
        <dbReference type="EnsemblPlants" id="OBART02G28000.1"/>
    </source>
</evidence>
<dbReference type="PaxDb" id="65489-OBART02G28000.1"/>
<reference evidence="2" key="1">
    <citation type="journal article" date="2009" name="Rice">
        <title>De Novo Next Generation Sequencing of Plant Genomes.</title>
        <authorList>
            <person name="Rounsley S."/>
            <person name="Marri P.R."/>
            <person name="Yu Y."/>
            <person name="He R."/>
            <person name="Sisneros N."/>
            <person name="Goicoechea J.L."/>
            <person name="Lee S.J."/>
            <person name="Angelova A."/>
            <person name="Kudrna D."/>
            <person name="Luo M."/>
            <person name="Affourtit J."/>
            <person name="Desany B."/>
            <person name="Knight J."/>
            <person name="Niazi F."/>
            <person name="Egholm M."/>
            <person name="Wing R.A."/>
        </authorList>
    </citation>
    <scope>NUCLEOTIDE SEQUENCE [LARGE SCALE GENOMIC DNA]</scope>
    <source>
        <strain evidence="2">cv. IRGC 105608</strain>
    </source>
</reference>
<accession>A0A0D3F8Y0</accession>
<dbReference type="Gramene" id="OBART02G28000.1">
    <property type="protein sequence ID" value="OBART02G28000.1"/>
    <property type="gene ID" value="OBART02G28000"/>
</dbReference>
<dbReference type="Proteomes" id="UP000026960">
    <property type="component" value="Chromosome 2"/>
</dbReference>